<dbReference type="Gene3D" id="3.30.930.30">
    <property type="match status" value="1"/>
</dbReference>
<accession>A0A654KFA9</accession>
<reference evidence="3 4" key="1">
    <citation type="journal article" date="2011" name="J. Bacteriol.">
        <title>Genome sequence of Taylorella equigenitalis MCE9, the causative agent of contagious equine metritis.</title>
        <authorList>
            <person name="Hebert L."/>
            <person name="Moumen B."/>
            <person name="Duquesne F."/>
            <person name="Breuil M.F."/>
            <person name="Laugier C."/>
            <person name="Batto J.M."/>
            <person name="Renault P."/>
            <person name="Petry S."/>
        </authorList>
    </citation>
    <scope>NUCLEOTIDE SEQUENCE [LARGE SCALE GENOMIC DNA]</scope>
    <source>
        <strain evidence="3 4">MCE9</strain>
    </source>
</reference>
<sequence>MAGLKGESARKKAEDLLFGYSKAVYTKPSRPSSSRPKKTYSPKRGTFKSGKSAVKNLVYASKKSPEVTVKVTRPKGNSAKTIKGVKNHLDYISRNGKLELEDKNGNKHLGKGVTKAITKNWNEIGLIKDEANRKQHLSIVLSMPKGTDKEALYKASTNFAKDLFSDNHEYVLALHTDTETPHVHLAVTMMGHNGTRLNPRKNDLFEWRVLFAEKLRNEGIECCATKRVHRGITQTQKSGIVKRIDDRGDYSFVKHMQAINLKEHIKNGTFPTNELIKNQQFSREEIVKGYKILARQLFLEGAKKEAKAISTLSKEMENKSFTTQEQEEFFKAKKGEFTNTFNVYSALEDIKNITNKDDIFNYLKGKNLSDTQLKQLSKHCFITGNKKQASIVSKYAKEISLLKDIELVL</sequence>
<protein>
    <submittedName>
        <fullName evidence="3">Relaxase/mobilization nuclease domain containing protein</fullName>
    </submittedName>
</protein>
<name>A0A654KFA9_TAYEM</name>
<organism evidence="3 4">
    <name type="scientific">Taylorella equigenitalis (strain MCE9)</name>
    <dbReference type="NCBI Taxonomy" id="937774"/>
    <lineage>
        <taxon>Bacteria</taxon>
        <taxon>Pseudomonadati</taxon>
        <taxon>Pseudomonadota</taxon>
        <taxon>Betaproteobacteria</taxon>
        <taxon>Burkholderiales</taxon>
        <taxon>Alcaligenaceae</taxon>
        <taxon>Taylorella</taxon>
    </lineage>
</organism>
<evidence type="ECO:0000313" key="3">
    <source>
        <dbReference type="EMBL" id="ADU91113.1"/>
    </source>
</evidence>
<evidence type="ECO:0000259" key="2">
    <source>
        <dbReference type="Pfam" id="PF03432"/>
    </source>
</evidence>
<dbReference type="AlphaFoldDB" id="A0A654KFA9"/>
<feature type="compositionally biased region" description="Low complexity" evidence="1">
    <location>
        <begin position="25"/>
        <end position="34"/>
    </location>
</feature>
<proteinExistence type="predicted"/>
<dbReference type="InterPro" id="IPR005094">
    <property type="entry name" value="Endonuclease_MobA/VirD2"/>
</dbReference>
<evidence type="ECO:0000256" key="1">
    <source>
        <dbReference type="SAM" id="MobiDB-lite"/>
    </source>
</evidence>
<dbReference type="KEGG" id="teq:TEQUI_0157"/>
<evidence type="ECO:0000313" key="4">
    <source>
        <dbReference type="Proteomes" id="UP000007472"/>
    </source>
</evidence>
<feature type="domain" description="MobA/VirD2-like nuclease" evidence="2">
    <location>
        <begin position="101"/>
        <end position="217"/>
    </location>
</feature>
<dbReference type="Pfam" id="PF03432">
    <property type="entry name" value="Relaxase"/>
    <property type="match status" value="1"/>
</dbReference>
<gene>
    <name evidence="3" type="ordered locus">TEQUI_0157</name>
</gene>
<dbReference type="EMBL" id="CP002456">
    <property type="protein sequence ID" value="ADU91113.1"/>
    <property type="molecule type" value="Genomic_DNA"/>
</dbReference>
<feature type="region of interest" description="Disordered" evidence="1">
    <location>
        <begin position="25"/>
        <end position="48"/>
    </location>
</feature>
<dbReference type="Proteomes" id="UP000007472">
    <property type="component" value="Chromosome"/>
</dbReference>